<comment type="caution">
    <text evidence="1">The sequence shown here is derived from an EMBL/GenBank/DDBJ whole genome shotgun (WGS) entry which is preliminary data.</text>
</comment>
<evidence type="ECO:0000313" key="2">
    <source>
        <dbReference type="Proteomes" id="UP000704341"/>
    </source>
</evidence>
<dbReference type="RefSeq" id="WP_191667497.1">
    <property type="nucleotide sequence ID" value="NZ_QORN01000003.1"/>
</dbReference>
<keyword evidence="2" id="KW-1185">Reference proteome</keyword>
<protein>
    <submittedName>
        <fullName evidence="1">DUF3114 domain-containing protein</fullName>
    </submittedName>
</protein>
<organism evidence="1 2">
    <name type="scientific">Limosilactobacillus walteri</name>
    <dbReference type="NCBI Taxonomy" id="2268022"/>
    <lineage>
        <taxon>Bacteria</taxon>
        <taxon>Bacillati</taxon>
        <taxon>Bacillota</taxon>
        <taxon>Bacilli</taxon>
        <taxon>Lactobacillales</taxon>
        <taxon>Lactobacillaceae</taxon>
        <taxon>Limosilactobacillus</taxon>
    </lineage>
</organism>
<sequence length="338" mass="40298">MQNYQIGSIPYMKMLRQSRLTAHEQLDLILNHHLKAEIDENHFLQLLSKEYRLAPQLAPTSYFYAYFRDLVVDAYHSSTGLSSDLLGQKIHLFRSYLDRQNIYFIRNYRRPQLHSGATDLQRLLCYLRDNHLRADFKTGANFHNRYHGVFTYPQNMKVQLIRSSVRYKRNPARMIEFIINIASGRFVSQWNVYHQTSHGLIDTNPDHYSLSQLQQVANIESFNYGIPYGGRLVVGKYRHMHQYLDVNQPANSKVRRVAKDYWHFPHDYDRHGDYADLIKKPRDIIAWRKVPQCQRHLIYVDFIDYLRKQQIENKGINAYFSVTPKYQQFYAQWTLGLL</sequence>
<reference evidence="1 2" key="1">
    <citation type="submission" date="2018-07" db="EMBL/GenBank/DDBJ databases">
        <title>Phylogenomic Insights into understanding Host Adaptation of Lactobacillus reuteri by a novel species, Lactobacillus spp. M31.</title>
        <authorList>
            <person name="Sharma S."/>
            <person name="Patil P."/>
            <person name="Korpole S."/>
            <person name="Patil P.B."/>
        </authorList>
    </citation>
    <scope>NUCLEOTIDE SEQUENCE [LARGE SCALE GENOMIC DNA]</scope>
    <source>
        <strain evidence="1 2">M31</strain>
    </source>
</reference>
<dbReference type="InterPro" id="IPR021462">
    <property type="entry name" value="DUF3114"/>
</dbReference>
<gene>
    <name evidence="1" type="ORF">DTK66_01095</name>
</gene>
<name>A0ABR8P3Z1_9LACO</name>
<accession>A0ABR8P3Z1</accession>
<evidence type="ECO:0000313" key="1">
    <source>
        <dbReference type="EMBL" id="MBD5805715.1"/>
    </source>
</evidence>
<dbReference type="Proteomes" id="UP000704341">
    <property type="component" value="Unassembled WGS sequence"/>
</dbReference>
<dbReference type="EMBL" id="QORN01000003">
    <property type="protein sequence ID" value="MBD5805715.1"/>
    <property type="molecule type" value="Genomic_DNA"/>
</dbReference>
<proteinExistence type="predicted"/>
<dbReference type="Pfam" id="PF11311">
    <property type="entry name" value="DUF3114"/>
    <property type="match status" value="1"/>
</dbReference>